<sequence length="148" mass="15511">MLARGNGAPGNILYAANAKMALPMETPMTVARTYFLNRMAGDELANLCGAKADFHLENIDDLELAVIRLQTLCQNAGMSSAVVRAPLNPAPGIGDLVSAAMPLLGLIWSSAQALGSGVRPQADATLRLTSNTSISVVFSHPPRTPVAR</sequence>
<accession>A0A2S0I2W8</accession>
<dbReference type="AlphaFoldDB" id="A0A2S0I2W8"/>
<evidence type="ECO:0000313" key="1">
    <source>
        <dbReference type="EMBL" id="AVJ26371.1"/>
    </source>
</evidence>
<evidence type="ECO:0000313" key="2">
    <source>
        <dbReference type="Proteomes" id="UP000239477"/>
    </source>
</evidence>
<gene>
    <name evidence="1" type="ORF">CLM73_04185</name>
</gene>
<name>A0A2S0I2W8_9BURK</name>
<dbReference type="Proteomes" id="UP000239477">
    <property type="component" value="Chromosome"/>
</dbReference>
<proteinExistence type="predicted"/>
<organism evidence="1 2">
    <name type="scientific">Achromobacter spanius</name>
    <dbReference type="NCBI Taxonomy" id="217203"/>
    <lineage>
        <taxon>Bacteria</taxon>
        <taxon>Pseudomonadati</taxon>
        <taxon>Pseudomonadota</taxon>
        <taxon>Betaproteobacteria</taxon>
        <taxon>Burkholderiales</taxon>
        <taxon>Alcaligenaceae</taxon>
        <taxon>Achromobacter</taxon>
    </lineage>
</organism>
<dbReference type="EMBL" id="CP023270">
    <property type="protein sequence ID" value="AVJ26371.1"/>
    <property type="molecule type" value="Genomic_DNA"/>
</dbReference>
<keyword evidence="2" id="KW-1185">Reference proteome</keyword>
<protein>
    <submittedName>
        <fullName evidence="1">Uncharacterized protein</fullName>
    </submittedName>
</protein>
<reference evidence="1 2" key="1">
    <citation type="submission" date="2017-09" db="EMBL/GenBank/DDBJ databases">
        <title>Genomic, metabolic, and phenotypic characteristics of bacterial isolates from the natural microbiome of the model nematode Caenorhabditis elegans.</title>
        <authorList>
            <person name="Zimmermann J."/>
            <person name="Obeng N."/>
            <person name="Yang W."/>
            <person name="Obeng O."/>
            <person name="Kissoyan K."/>
            <person name="Pees B."/>
            <person name="Dirksen P."/>
            <person name="Hoppner M."/>
            <person name="Franke A."/>
            <person name="Rosenstiel P."/>
            <person name="Leippe M."/>
            <person name="Dierking K."/>
            <person name="Kaleta C."/>
            <person name="Schulenburg H."/>
        </authorList>
    </citation>
    <scope>NUCLEOTIDE SEQUENCE [LARGE SCALE GENOMIC DNA]</scope>
    <source>
        <strain evidence="1 2">MYb73</strain>
    </source>
</reference>